<reference evidence="2 3" key="1">
    <citation type="journal article" date="2019" name="Nat. Microbiol.">
        <title>Mediterranean grassland soil C-N compound turnover is dependent on rainfall and depth, and is mediated by genomically divergent microorganisms.</title>
        <authorList>
            <person name="Diamond S."/>
            <person name="Andeer P.F."/>
            <person name="Li Z."/>
            <person name="Crits-Christoph A."/>
            <person name="Burstein D."/>
            <person name="Anantharaman K."/>
            <person name="Lane K.R."/>
            <person name="Thomas B.C."/>
            <person name="Pan C."/>
            <person name="Northen T.R."/>
            <person name="Banfield J.F."/>
        </authorList>
    </citation>
    <scope>NUCLEOTIDE SEQUENCE [LARGE SCALE GENOMIC DNA]</scope>
    <source>
        <strain evidence="2">NP_7</strain>
    </source>
</reference>
<proteinExistence type="predicted"/>
<keyword evidence="1" id="KW-0812">Transmembrane</keyword>
<name>A0A537J4D5_9BACT</name>
<dbReference type="Proteomes" id="UP000320048">
    <property type="component" value="Unassembled WGS sequence"/>
</dbReference>
<organism evidence="2 3">
    <name type="scientific">Candidatus Segetimicrobium genomatis</name>
    <dbReference type="NCBI Taxonomy" id="2569760"/>
    <lineage>
        <taxon>Bacteria</taxon>
        <taxon>Bacillati</taxon>
        <taxon>Candidatus Sysuimicrobiota</taxon>
        <taxon>Candidatus Sysuimicrobiia</taxon>
        <taxon>Candidatus Sysuimicrobiales</taxon>
        <taxon>Candidatus Segetimicrobiaceae</taxon>
        <taxon>Candidatus Segetimicrobium</taxon>
    </lineage>
</organism>
<gene>
    <name evidence="2" type="ORF">E6H04_12490</name>
</gene>
<feature type="transmembrane region" description="Helical" evidence="1">
    <location>
        <begin position="20"/>
        <end position="44"/>
    </location>
</feature>
<evidence type="ECO:0000256" key="1">
    <source>
        <dbReference type="SAM" id="Phobius"/>
    </source>
</evidence>
<keyword evidence="1" id="KW-0472">Membrane</keyword>
<evidence type="ECO:0000313" key="2">
    <source>
        <dbReference type="EMBL" id="TMI78408.1"/>
    </source>
</evidence>
<evidence type="ECO:0000313" key="3">
    <source>
        <dbReference type="Proteomes" id="UP000320048"/>
    </source>
</evidence>
<sequence length="159" mass="16820">MSSTTIRSVRARPEELGLTILESVIVLSLLMIVLLGVTGLHLLAISAGNAAEASTIASNLARARLEELLALPPSQIIQQSNTETAEQVPPGQGRTYTVRTGVEAPDRTRLDITVTVTWSQAYTSSCASGEGAPCAGSTATYTRTLETRVYTPDYIPGNS</sequence>
<protein>
    <recommendedName>
        <fullName evidence="4">Type II secretion system protein</fullName>
    </recommendedName>
</protein>
<accession>A0A537J4D5</accession>
<dbReference type="AlphaFoldDB" id="A0A537J4D5"/>
<evidence type="ECO:0008006" key="4">
    <source>
        <dbReference type="Google" id="ProtNLM"/>
    </source>
</evidence>
<comment type="caution">
    <text evidence="2">The sequence shown here is derived from an EMBL/GenBank/DDBJ whole genome shotgun (WGS) entry which is preliminary data.</text>
</comment>
<dbReference type="EMBL" id="VBAO01000376">
    <property type="protein sequence ID" value="TMI78408.1"/>
    <property type="molecule type" value="Genomic_DNA"/>
</dbReference>
<keyword evidence="1" id="KW-1133">Transmembrane helix</keyword>